<evidence type="ECO:0000256" key="3">
    <source>
        <dbReference type="SAM" id="SignalP"/>
    </source>
</evidence>
<dbReference type="InterPro" id="IPR042178">
    <property type="entry name" value="Serpin_sf_1"/>
</dbReference>
<dbReference type="SMART" id="SM00093">
    <property type="entry name" value="SERPIN"/>
    <property type="match status" value="1"/>
</dbReference>
<keyword evidence="3" id="KW-0732">Signal</keyword>
<gene>
    <name evidence="5" type="ORF">CVLEPA_LOCUS26011</name>
</gene>
<dbReference type="InterPro" id="IPR036186">
    <property type="entry name" value="Serpin_sf"/>
</dbReference>
<keyword evidence="6" id="KW-1185">Reference proteome</keyword>
<dbReference type="InterPro" id="IPR000215">
    <property type="entry name" value="Serpin_fam"/>
</dbReference>
<dbReference type="InterPro" id="IPR042185">
    <property type="entry name" value="Serpin_sf_2"/>
</dbReference>
<organism evidence="5 6">
    <name type="scientific">Clavelina lepadiformis</name>
    <name type="common">Light-bulb sea squirt</name>
    <name type="synonym">Ascidia lepadiformis</name>
    <dbReference type="NCBI Taxonomy" id="159417"/>
    <lineage>
        <taxon>Eukaryota</taxon>
        <taxon>Metazoa</taxon>
        <taxon>Chordata</taxon>
        <taxon>Tunicata</taxon>
        <taxon>Ascidiacea</taxon>
        <taxon>Aplousobranchia</taxon>
        <taxon>Clavelinidae</taxon>
        <taxon>Clavelina</taxon>
    </lineage>
</organism>
<dbReference type="Pfam" id="PF00079">
    <property type="entry name" value="Serpin"/>
    <property type="match status" value="1"/>
</dbReference>
<evidence type="ECO:0000313" key="6">
    <source>
        <dbReference type="Proteomes" id="UP001642483"/>
    </source>
</evidence>
<dbReference type="PANTHER" id="PTHR11461">
    <property type="entry name" value="SERINE PROTEASE INHIBITOR, SERPIN"/>
    <property type="match status" value="1"/>
</dbReference>
<sequence length="415" mass="47119">MLRSFFILATVCAFALVESRGRKSGHNHAFKVPMSLALHEFAFDFYTKLSPNWGPQENIVLSPISYYEVLSILAPGLGGESRKQVYKALRFTQFPNPEEHQAQMIESVFDDDQSCTLKGANRIFVDNSMHVKKLYKKESVDHHKVAVKKLNFAGSPNAARTRINKYISRHTDQEIKELVPEGAITSLTKIYLVNAVYLNASWKIAFRPLRHRQTFHVSPSEQVETNMMMAYQIDCSFGINFELESSYVILPFKEKELTMVIFSPLAAGNFRHFENNQTATKIRQTLQKEWDYNGSDGYPRMTPCAVTMPKFSIKHKVSSEALTSALEDMTVTDIFDADLADFSEMTSEEGLYVEDTRHEASIEVSEYGVKAVAASSVGVGMRMIPMPITIERPFMFMIRHEKTGAVLFTGRFVRP</sequence>
<feature type="chain" id="PRO_5045941292" description="Serpin domain-containing protein" evidence="3">
    <location>
        <begin position="20"/>
        <end position="415"/>
    </location>
</feature>
<feature type="signal peptide" evidence="3">
    <location>
        <begin position="1"/>
        <end position="19"/>
    </location>
</feature>
<dbReference type="Proteomes" id="UP001642483">
    <property type="component" value="Unassembled WGS sequence"/>
</dbReference>
<comment type="similarity">
    <text evidence="1 2">Belongs to the serpin family.</text>
</comment>
<name>A0ABP0GM24_CLALP</name>
<feature type="domain" description="Serpin" evidence="4">
    <location>
        <begin position="43"/>
        <end position="415"/>
    </location>
</feature>
<reference evidence="5 6" key="1">
    <citation type="submission" date="2024-02" db="EMBL/GenBank/DDBJ databases">
        <authorList>
            <person name="Daric V."/>
            <person name="Darras S."/>
        </authorList>
    </citation>
    <scope>NUCLEOTIDE SEQUENCE [LARGE SCALE GENOMIC DNA]</scope>
</reference>
<evidence type="ECO:0000256" key="2">
    <source>
        <dbReference type="RuleBase" id="RU000411"/>
    </source>
</evidence>
<dbReference type="InterPro" id="IPR023796">
    <property type="entry name" value="Serpin_dom"/>
</dbReference>
<accession>A0ABP0GM24</accession>
<comment type="caution">
    <text evidence="5">The sequence shown here is derived from an EMBL/GenBank/DDBJ whole genome shotgun (WGS) entry which is preliminary data.</text>
</comment>
<dbReference type="EMBL" id="CAWYQH010000130">
    <property type="protein sequence ID" value="CAK8692767.1"/>
    <property type="molecule type" value="Genomic_DNA"/>
</dbReference>
<proteinExistence type="inferred from homology"/>
<evidence type="ECO:0000259" key="4">
    <source>
        <dbReference type="SMART" id="SM00093"/>
    </source>
</evidence>
<evidence type="ECO:0000313" key="5">
    <source>
        <dbReference type="EMBL" id="CAK8692767.1"/>
    </source>
</evidence>
<dbReference type="Gene3D" id="3.30.497.10">
    <property type="entry name" value="Antithrombin, subunit I, domain 2"/>
    <property type="match status" value="1"/>
</dbReference>
<dbReference type="Gene3D" id="2.30.39.10">
    <property type="entry name" value="Alpha-1-antitrypsin, domain 1"/>
    <property type="match status" value="1"/>
</dbReference>
<evidence type="ECO:0000256" key="1">
    <source>
        <dbReference type="ARBA" id="ARBA00009500"/>
    </source>
</evidence>
<dbReference type="PANTHER" id="PTHR11461:SF211">
    <property type="entry name" value="GH10112P-RELATED"/>
    <property type="match status" value="1"/>
</dbReference>
<dbReference type="SUPFAM" id="SSF56574">
    <property type="entry name" value="Serpins"/>
    <property type="match status" value="1"/>
</dbReference>
<protein>
    <recommendedName>
        <fullName evidence="4">Serpin domain-containing protein</fullName>
    </recommendedName>
</protein>
<dbReference type="CDD" id="cd00172">
    <property type="entry name" value="serpin"/>
    <property type="match status" value="1"/>
</dbReference>